<evidence type="ECO:0000313" key="2">
    <source>
        <dbReference type="Proteomes" id="UP000284706"/>
    </source>
</evidence>
<keyword evidence="2" id="KW-1185">Reference proteome</keyword>
<accession>A0A409Y4B2</accession>
<gene>
    <name evidence="1" type="ORF">CVT26_013045</name>
</gene>
<dbReference type="AlphaFoldDB" id="A0A409Y4B2"/>
<proteinExistence type="predicted"/>
<comment type="caution">
    <text evidence="1">The sequence shown here is derived from an EMBL/GenBank/DDBJ whole genome shotgun (WGS) entry which is preliminary data.</text>
</comment>
<evidence type="ECO:0000313" key="1">
    <source>
        <dbReference type="EMBL" id="PPQ97876.1"/>
    </source>
</evidence>
<protein>
    <submittedName>
        <fullName evidence="1">Uncharacterized protein</fullName>
    </submittedName>
</protein>
<dbReference type="InParanoid" id="A0A409Y4B2"/>
<name>A0A409Y4B2_9AGAR</name>
<dbReference type="Proteomes" id="UP000284706">
    <property type="component" value="Unassembled WGS sequence"/>
</dbReference>
<reference evidence="1 2" key="1">
    <citation type="journal article" date="2018" name="Evol. Lett.">
        <title>Horizontal gene cluster transfer increased hallucinogenic mushroom diversity.</title>
        <authorList>
            <person name="Reynolds H.T."/>
            <person name="Vijayakumar V."/>
            <person name="Gluck-Thaler E."/>
            <person name="Korotkin H.B."/>
            <person name="Matheny P.B."/>
            <person name="Slot J.C."/>
        </authorList>
    </citation>
    <scope>NUCLEOTIDE SEQUENCE [LARGE SCALE GENOMIC DNA]</scope>
    <source>
        <strain evidence="1 2">SRW20</strain>
    </source>
</reference>
<organism evidence="1 2">
    <name type="scientific">Gymnopilus dilepis</name>
    <dbReference type="NCBI Taxonomy" id="231916"/>
    <lineage>
        <taxon>Eukaryota</taxon>
        <taxon>Fungi</taxon>
        <taxon>Dikarya</taxon>
        <taxon>Basidiomycota</taxon>
        <taxon>Agaricomycotina</taxon>
        <taxon>Agaricomycetes</taxon>
        <taxon>Agaricomycetidae</taxon>
        <taxon>Agaricales</taxon>
        <taxon>Agaricineae</taxon>
        <taxon>Hymenogastraceae</taxon>
        <taxon>Gymnopilus</taxon>
    </lineage>
</organism>
<sequence>MLSRFQNTTARILTLARLTQAKETLNSGSLSKGYFIVNTLRHDEKQCRVVELPEDDRDDGLDVAEFELEMLMTVMVSKASL</sequence>
<dbReference type="EMBL" id="NHYE01001178">
    <property type="protein sequence ID" value="PPQ97876.1"/>
    <property type="molecule type" value="Genomic_DNA"/>
</dbReference>